<evidence type="ECO:0000313" key="2">
    <source>
        <dbReference type="Proteomes" id="UP000655759"/>
    </source>
</evidence>
<comment type="caution">
    <text evidence="1">The sequence shown here is derived from an EMBL/GenBank/DDBJ whole genome shotgun (WGS) entry which is preliminary data.</text>
</comment>
<protein>
    <submittedName>
        <fullName evidence="1">Glyoxalase/bleomycin resistance protein/dioxygenase (Modular protein)</fullName>
    </submittedName>
</protein>
<dbReference type="AlphaFoldDB" id="A0A812EZH7"/>
<reference evidence="1" key="1">
    <citation type="submission" date="2021-02" db="EMBL/GenBank/DDBJ databases">
        <authorList>
            <person name="Han P."/>
        </authorList>
    </citation>
    <scope>NUCLEOTIDE SEQUENCE</scope>
    <source>
        <strain evidence="1">Candidatus Nitrosotenuis uzonensis 5A</strain>
    </source>
</reference>
<dbReference type="Proteomes" id="UP000655759">
    <property type="component" value="Unassembled WGS sequence"/>
</dbReference>
<gene>
    <name evidence="1" type="ORF">NUZ5A_20241</name>
</gene>
<proteinExistence type="predicted"/>
<dbReference type="GO" id="GO:0051213">
    <property type="term" value="F:dioxygenase activity"/>
    <property type="evidence" value="ECO:0007669"/>
    <property type="project" value="UniProtKB-KW"/>
</dbReference>
<keyword evidence="1" id="KW-0560">Oxidoreductase</keyword>
<evidence type="ECO:0000313" key="1">
    <source>
        <dbReference type="EMBL" id="CAE6486969.1"/>
    </source>
</evidence>
<name>A0A812EZH7_9ARCH</name>
<sequence>MVKIIKKPTLIMKNISINELEKLLMEAEIAHKQYENEIGKKDVDWPVWFAKYIIKKTYKI</sequence>
<organism evidence="1 2">
    <name type="scientific">Candidatus Nitrosotenuis uzonensis</name>
    <dbReference type="NCBI Taxonomy" id="1407055"/>
    <lineage>
        <taxon>Archaea</taxon>
        <taxon>Nitrososphaerota</taxon>
        <taxon>Candidatus Nitrosotenuis</taxon>
    </lineage>
</organism>
<accession>A0A812EZH7</accession>
<dbReference type="RefSeq" id="WP_205097924.1">
    <property type="nucleotide sequence ID" value="NZ_CAJNAQ010000002.1"/>
</dbReference>
<dbReference type="EMBL" id="CAJNAQ010000002">
    <property type="protein sequence ID" value="CAE6486969.1"/>
    <property type="molecule type" value="Genomic_DNA"/>
</dbReference>
<keyword evidence="1" id="KW-0223">Dioxygenase</keyword>